<feature type="transmembrane region" description="Helical" evidence="1">
    <location>
        <begin position="146"/>
        <end position="164"/>
    </location>
</feature>
<keyword evidence="3" id="KW-1185">Reference proteome</keyword>
<reference evidence="2 3" key="1">
    <citation type="journal article" date="2013" name="Int. J. Syst. Evol. Microbiol.">
        <title>Marinoscillum luteum sp. nov., isolated from marine sediment.</title>
        <authorList>
            <person name="Cha I.T."/>
            <person name="Park S.J."/>
            <person name="Kim S.J."/>
            <person name="Kim J.G."/>
            <person name="Jung M.Y."/>
            <person name="Shin K.S."/>
            <person name="Kwon K.K."/>
            <person name="Yang S.H."/>
            <person name="Seo Y.S."/>
            <person name="Rhee S.K."/>
        </authorList>
    </citation>
    <scope>NUCLEOTIDE SEQUENCE [LARGE SCALE GENOMIC DNA]</scope>
    <source>
        <strain evidence="2 3">KCTC 23939</strain>
    </source>
</reference>
<accession>A0ABW7NFP2</accession>
<feature type="transmembrane region" description="Helical" evidence="1">
    <location>
        <begin position="382"/>
        <end position="404"/>
    </location>
</feature>
<keyword evidence="1" id="KW-0472">Membrane</keyword>
<feature type="transmembrane region" description="Helical" evidence="1">
    <location>
        <begin position="170"/>
        <end position="191"/>
    </location>
</feature>
<dbReference type="EMBL" id="JBIPKE010000019">
    <property type="protein sequence ID" value="MFH6985174.1"/>
    <property type="molecule type" value="Genomic_DNA"/>
</dbReference>
<proteinExistence type="predicted"/>
<evidence type="ECO:0000313" key="3">
    <source>
        <dbReference type="Proteomes" id="UP001610063"/>
    </source>
</evidence>
<feature type="transmembrane region" description="Helical" evidence="1">
    <location>
        <begin position="250"/>
        <end position="274"/>
    </location>
</feature>
<keyword evidence="1" id="KW-0812">Transmembrane</keyword>
<protein>
    <recommendedName>
        <fullName evidence="4">Polysaccharide biosynthesis protein</fullName>
    </recommendedName>
</protein>
<feature type="transmembrane region" description="Helical" evidence="1">
    <location>
        <begin position="322"/>
        <end position="345"/>
    </location>
</feature>
<feature type="transmembrane region" description="Helical" evidence="1">
    <location>
        <begin position="357"/>
        <end position="376"/>
    </location>
</feature>
<evidence type="ECO:0000256" key="1">
    <source>
        <dbReference type="SAM" id="Phobius"/>
    </source>
</evidence>
<gene>
    <name evidence="2" type="ORF">ACHKAR_17110</name>
</gene>
<name>A0ABW7NFP2_9BACT</name>
<keyword evidence="1" id="KW-1133">Transmembrane helix</keyword>
<feature type="transmembrane region" description="Helical" evidence="1">
    <location>
        <begin position="7"/>
        <end position="28"/>
    </location>
</feature>
<evidence type="ECO:0000313" key="2">
    <source>
        <dbReference type="EMBL" id="MFH6985174.1"/>
    </source>
</evidence>
<feature type="transmembrane region" description="Helical" evidence="1">
    <location>
        <begin position="34"/>
        <end position="53"/>
    </location>
</feature>
<evidence type="ECO:0008006" key="4">
    <source>
        <dbReference type="Google" id="ProtNLM"/>
    </source>
</evidence>
<organism evidence="2 3">
    <name type="scientific">Marinoscillum luteum</name>
    <dbReference type="NCBI Taxonomy" id="861051"/>
    <lineage>
        <taxon>Bacteria</taxon>
        <taxon>Pseudomonadati</taxon>
        <taxon>Bacteroidota</taxon>
        <taxon>Cytophagia</taxon>
        <taxon>Cytophagales</taxon>
        <taxon>Reichenbachiellaceae</taxon>
        <taxon>Marinoscillum</taxon>
    </lineage>
</organism>
<comment type="caution">
    <text evidence="2">The sequence shown here is derived from an EMBL/GenBank/DDBJ whole genome shotgun (WGS) entry which is preliminary data.</text>
</comment>
<dbReference type="RefSeq" id="WP_395418651.1">
    <property type="nucleotide sequence ID" value="NZ_JBIPKE010000019.1"/>
</dbReference>
<feature type="transmembrane region" description="Helical" evidence="1">
    <location>
        <begin position="295"/>
        <end position="316"/>
    </location>
</feature>
<feature type="transmembrane region" description="Helical" evidence="1">
    <location>
        <begin position="87"/>
        <end position="103"/>
    </location>
</feature>
<sequence>MRLNRKFLFYVARGASVGVKPVTLYILLDFGLTELANLLSIYFLAYASLMIILNNEAHFDFYKNIFSDQKIIWVSKARSEIVYYQRLIYQFIVFIMILFGLIYLYVDDIFYSLAFLGAISLEKVIDEIQRILLFKKDFEKWSLVMLSKSVGPFLILFVPIFSLQSPQTTLFWIFLSSSLMINLVVILLSLTHNQLRRIYRLFLNLNIVTLKRYFNDYRRKLIFNQIQAVSTRNIPLTDRMLIRFFKPELLAQYSFLAQIGTIPVLFIDMFLISTKRKEYLESKKKINEVVSPTKLVLYGLMSLAIFGSIILLLNYVDRLLQIDLSLSLIGLIGVYFCIFAVSQHFANYSFWRVKRKVTLLVDLCYYVMTIIIFLLLEVKFSAVEAIIITLLCTHVIRLVILIVLSRSYYCNQ</sequence>
<dbReference type="Proteomes" id="UP001610063">
    <property type="component" value="Unassembled WGS sequence"/>
</dbReference>